<dbReference type="Proteomes" id="UP000054477">
    <property type="component" value="Unassembled WGS sequence"/>
</dbReference>
<dbReference type="OrthoDB" id="3020383at2759"/>
<evidence type="ECO:0000313" key="1">
    <source>
        <dbReference type="EMBL" id="KIJ94513.1"/>
    </source>
</evidence>
<reference evidence="1 2" key="1">
    <citation type="submission" date="2014-04" db="EMBL/GenBank/DDBJ databases">
        <authorList>
            <consortium name="DOE Joint Genome Institute"/>
            <person name="Kuo A."/>
            <person name="Kohler A."/>
            <person name="Nagy L.G."/>
            <person name="Floudas D."/>
            <person name="Copeland A."/>
            <person name="Barry K.W."/>
            <person name="Cichocki N."/>
            <person name="Veneault-Fourrey C."/>
            <person name="LaButti K."/>
            <person name="Lindquist E.A."/>
            <person name="Lipzen A."/>
            <person name="Lundell T."/>
            <person name="Morin E."/>
            <person name="Murat C."/>
            <person name="Sun H."/>
            <person name="Tunlid A."/>
            <person name="Henrissat B."/>
            <person name="Grigoriev I.V."/>
            <person name="Hibbett D.S."/>
            <person name="Martin F."/>
            <person name="Nordberg H.P."/>
            <person name="Cantor M.N."/>
            <person name="Hua S.X."/>
        </authorList>
    </citation>
    <scope>NUCLEOTIDE SEQUENCE [LARGE SCALE GENOMIC DNA]</scope>
    <source>
        <strain evidence="1 2">LaAM-08-1</strain>
    </source>
</reference>
<dbReference type="EMBL" id="KN838789">
    <property type="protein sequence ID" value="KIJ94513.1"/>
    <property type="molecule type" value="Genomic_DNA"/>
</dbReference>
<sequence>MGDPSNLRFVPSSCASIPIDWTKRGTFKKRPLPATIDDLAKMFHETKFFGYLTSELCTLLLDISEFGLAELPRLTENRLPVGPRFYMKYLSQIWFVLFVPGSRRGITGYSPDLPDRYAEDLDEDAEEDLYDEDAEIALQKALAEDFDVKLCEEVSQGGAGVLAFKKVAGWQSSTLKSSLQFAQMAEVIMELPTDHPAYVGMMQNWLRNR</sequence>
<reference evidence="2" key="2">
    <citation type="submission" date="2015-01" db="EMBL/GenBank/DDBJ databases">
        <title>Evolutionary Origins and Diversification of the Mycorrhizal Mutualists.</title>
        <authorList>
            <consortium name="DOE Joint Genome Institute"/>
            <consortium name="Mycorrhizal Genomics Consortium"/>
            <person name="Kohler A."/>
            <person name="Kuo A."/>
            <person name="Nagy L.G."/>
            <person name="Floudas D."/>
            <person name="Copeland A."/>
            <person name="Barry K.W."/>
            <person name="Cichocki N."/>
            <person name="Veneault-Fourrey C."/>
            <person name="LaButti K."/>
            <person name="Lindquist E.A."/>
            <person name="Lipzen A."/>
            <person name="Lundell T."/>
            <person name="Morin E."/>
            <person name="Murat C."/>
            <person name="Riley R."/>
            <person name="Ohm R."/>
            <person name="Sun H."/>
            <person name="Tunlid A."/>
            <person name="Henrissat B."/>
            <person name="Grigoriev I.V."/>
            <person name="Hibbett D.S."/>
            <person name="Martin F."/>
        </authorList>
    </citation>
    <scope>NUCLEOTIDE SEQUENCE [LARGE SCALE GENOMIC DNA]</scope>
    <source>
        <strain evidence="2">LaAM-08-1</strain>
    </source>
</reference>
<dbReference type="HOGENOM" id="CLU_057157_0_0_1"/>
<organism evidence="1 2">
    <name type="scientific">Laccaria amethystina LaAM-08-1</name>
    <dbReference type="NCBI Taxonomy" id="1095629"/>
    <lineage>
        <taxon>Eukaryota</taxon>
        <taxon>Fungi</taxon>
        <taxon>Dikarya</taxon>
        <taxon>Basidiomycota</taxon>
        <taxon>Agaricomycotina</taxon>
        <taxon>Agaricomycetes</taxon>
        <taxon>Agaricomycetidae</taxon>
        <taxon>Agaricales</taxon>
        <taxon>Agaricineae</taxon>
        <taxon>Hydnangiaceae</taxon>
        <taxon>Laccaria</taxon>
    </lineage>
</organism>
<gene>
    <name evidence="1" type="ORF">K443DRAFT_110298</name>
</gene>
<protein>
    <submittedName>
        <fullName evidence="1">Uncharacterized protein</fullName>
    </submittedName>
</protein>
<keyword evidence="2" id="KW-1185">Reference proteome</keyword>
<name>A0A0C9WZX2_9AGAR</name>
<accession>A0A0C9WZX2</accession>
<evidence type="ECO:0000313" key="2">
    <source>
        <dbReference type="Proteomes" id="UP000054477"/>
    </source>
</evidence>
<proteinExistence type="predicted"/>
<dbReference type="AlphaFoldDB" id="A0A0C9WZX2"/>